<dbReference type="InterPro" id="IPR010178">
    <property type="entry name" value="Lit"/>
</dbReference>
<keyword evidence="1" id="KW-1133">Transmembrane helix</keyword>
<keyword evidence="1" id="KW-0472">Membrane</keyword>
<reference evidence="2 3" key="2">
    <citation type="submission" date="2018-02" db="EMBL/GenBank/DDBJ databases">
        <title>Whole genome sequencing analysis of Streptococcus pluranimalium isolated from cattle infected mastitis in China.</title>
        <authorList>
            <person name="Zhang J.-R."/>
            <person name="Hu G.-Z."/>
        </authorList>
    </citation>
    <scope>NUCLEOTIDE SEQUENCE [LARGE SCALE GENOMIC DNA]</scope>
    <source>
        <strain evidence="2 3">TH11417</strain>
    </source>
</reference>
<dbReference type="Proteomes" id="UP000238956">
    <property type="component" value="Chromosome"/>
</dbReference>
<evidence type="ECO:0000313" key="3">
    <source>
        <dbReference type="Proteomes" id="UP000238956"/>
    </source>
</evidence>
<proteinExistence type="predicted"/>
<dbReference type="RefSeq" id="WP_104968012.1">
    <property type="nucleotide sequence ID" value="NZ_CP025536.1"/>
</dbReference>
<feature type="transmembrane region" description="Helical" evidence="1">
    <location>
        <begin position="126"/>
        <end position="148"/>
    </location>
</feature>
<feature type="transmembrane region" description="Helical" evidence="1">
    <location>
        <begin position="12"/>
        <end position="34"/>
    </location>
</feature>
<name>A0A2L0D4F0_9STRE</name>
<reference evidence="2 3" key="1">
    <citation type="submission" date="2017-12" db="EMBL/GenBank/DDBJ databases">
        <authorList>
            <person name="Hurst M.R.H."/>
        </authorList>
    </citation>
    <scope>NUCLEOTIDE SEQUENCE [LARGE SCALE GENOMIC DNA]</scope>
    <source>
        <strain evidence="2 3">TH11417</strain>
    </source>
</reference>
<dbReference type="AlphaFoldDB" id="A0A2L0D4F0"/>
<evidence type="ECO:0000313" key="2">
    <source>
        <dbReference type="EMBL" id="AUW96685.1"/>
    </source>
</evidence>
<sequence>MYPRISQCFLTLLSIIWLLSLAILLTILIAWLAYPLAISWLHIPEMVDLSTSAILRNYNHLLSYLMNPFHHTLAMPDFSSSKDGLKHFSDVKGLFHLVQLVFIGTLLPTCYFWYRSIRHKTLFLYQRMYVMAVMLPVLIGLFAVSIGFNEFFTLFHHVLFPGDSTWLFNPYTDPIINILPETFFFYCFLLFFVIYELLMGFLSIFSKNIHPSSDTAYQ</sequence>
<keyword evidence="3" id="KW-1185">Reference proteome</keyword>
<accession>A0A2L0D4F0</accession>
<evidence type="ECO:0000256" key="1">
    <source>
        <dbReference type="SAM" id="Phobius"/>
    </source>
</evidence>
<feature type="transmembrane region" description="Helical" evidence="1">
    <location>
        <begin position="94"/>
        <end position="114"/>
    </location>
</feature>
<dbReference type="GeneID" id="98393454"/>
<dbReference type="OrthoDB" id="9813051at2"/>
<dbReference type="NCBIfam" id="TIGR01906">
    <property type="entry name" value="integ_TIGR01906"/>
    <property type="match status" value="1"/>
</dbReference>
<feature type="transmembrane region" description="Helical" evidence="1">
    <location>
        <begin position="183"/>
        <end position="205"/>
    </location>
</feature>
<dbReference type="KEGG" id="splr:C0J00_05960"/>
<protein>
    <submittedName>
        <fullName evidence="2">TIGR01906 family membrane protein</fullName>
    </submittedName>
</protein>
<keyword evidence="1" id="KW-0812">Transmembrane</keyword>
<dbReference type="EMBL" id="CP025536">
    <property type="protein sequence ID" value="AUW96685.1"/>
    <property type="molecule type" value="Genomic_DNA"/>
</dbReference>
<organism evidence="2 3">
    <name type="scientific">Streptococcus pluranimalium</name>
    <dbReference type="NCBI Taxonomy" id="82348"/>
    <lineage>
        <taxon>Bacteria</taxon>
        <taxon>Bacillati</taxon>
        <taxon>Bacillota</taxon>
        <taxon>Bacilli</taxon>
        <taxon>Lactobacillales</taxon>
        <taxon>Streptococcaceae</taxon>
        <taxon>Streptococcus</taxon>
    </lineage>
</organism>
<gene>
    <name evidence="2" type="ORF">C0J00_05960</name>
</gene>
<dbReference type="Pfam" id="PF07314">
    <property type="entry name" value="Lit"/>
    <property type="match status" value="1"/>
</dbReference>